<accession>W2KKQ7</accession>
<reference evidence="2" key="3">
    <citation type="submission" date="2013-11" db="EMBL/GenBank/DDBJ databases">
        <title>The Genome Sequence of Phytophthora parasitica CJ05E6.</title>
        <authorList>
            <consortium name="The Broad Institute Genomics Platform"/>
            <person name="Russ C."/>
            <person name="Tyler B."/>
            <person name="Panabieres F."/>
            <person name="Shan W."/>
            <person name="Tripathy S."/>
            <person name="Grunwald N."/>
            <person name="Machado M."/>
            <person name="Johnson C.S."/>
            <person name="Arredondo F."/>
            <person name="Hong C."/>
            <person name="Coffey M."/>
            <person name="Young S.K."/>
            <person name="Zeng Q."/>
            <person name="Gargeya S."/>
            <person name="Fitzgerald M."/>
            <person name="Abouelleil A."/>
            <person name="Alvarado L."/>
            <person name="Chapman S.B."/>
            <person name="Gainer-Dewar J."/>
            <person name="Goldberg J."/>
            <person name="Griggs A."/>
            <person name="Gujja S."/>
            <person name="Hansen M."/>
            <person name="Howarth C."/>
            <person name="Imamovic A."/>
            <person name="Ireland A."/>
            <person name="Larimer J."/>
            <person name="McCowan C."/>
            <person name="Murphy C."/>
            <person name="Pearson M."/>
            <person name="Poon T.W."/>
            <person name="Priest M."/>
            <person name="Roberts A."/>
            <person name="Saif S."/>
            <person name="Shea T."/>
            <person name="Sykes S."/>
            <person name="Wortman J."/>
            <person name="Nusbaum C."/>
            <person name="Birren B."/>
        </authorList>
    </citation>
    <scope>NUCLEOTIDE SEQUENCE [LARGE SCALE GENOMIC DNA]</scope>
    <source>
        <strain evidence="2">CJ05E6</strain>
    </source>
</reference>
<protein>
    <submittedName>
        <fullName evidence="3">Uncharacterized protein</fullName>
    </submittedName>
</protein>
<evidence type="ECO:0000313" key="2">
    <source>
        <dbReference type="EMBL" id="ETL31970.1"/>
    </source>
</evidence>
<gene>
    <name evidence="1" type="ORF">L915_15447</name>
    <name evidence="2" type="ORF">L916_15342</name>
    <name evidence="3" type="ORF">L917_15169</name>
</gene>
<proteinExistence type="predicted"/>
<dbReference type="Proteomes" id="UP000053236">
    <property type="component" value="Unassembled WGS sequence"/>
</dbReference>
<reference evidence="1" key="2">
    <citation type="submission" date="2013-11" db="EMBL/GenBank/DDBJ databases">
        <title>The Genome Sequence of Phytophthora parasitica CJ02B3.</title>
        <authorList>
            <consortium name="The Broad Institute Genomics Platform"/>
            <person name="Russ C."/>
            <person name="Tyler B."/>
            <person name="Panabieres F."/>
            <person name="Shan W."/>
            <person name="Tripathy S."/>
            <person name="Grunwald N."/>
            <person name="Machado M."/>
            <person name="Johnson C.S."/>
            <person name="Arredondo F."/>
            <person name="Hong C."/>
            <person name="Coffey M."/>
            <person name="Young S.K."/>
            <person name="Zeng Q."/>
            <person name="Gargeya S."/>
            <person name="Fitzgerald M."/>
            <person name="Abouelleil A."/>
            <person name="Alvarado L."/>
            <person name="Chapman S.B."/>
            <person name="Gainer-Dewar J."/>
            <person name="Goldberg J."/>
            <person name="Griggs A."/>
            <person name="Gujja S."/>
            <person name="Hansen M."/>
            <person name="Howarth C."/>
            <person name="Imamovic A."/>
            <person name="Ireland A."/>
            <person name="Larimer J."/>
            <person name="McCowan C."/>
            <person name="Murphy C."/>
            <person name="Pearson M."/>
            <person name="Poon T.W."/>
            <person name="Priest M."/>
            <person name="Roberts A."/>
            <person name="Saif S."/>
            <person name="Shea T."/>
            <person name="Sykes S."/>
            <person name="Wortman J."/>
            <person name="Nusbaum C."/>
            <person name="Birren B."/>
        </authorList>
    </citation>
    <scope>NUCLEOTIDE SEQUENCE [LARGE SCALE GENOMIC DNA]</scope>
    <source>
        <strain evidence="1">CJ02B3</strain>
    </source>
</reference>
<sequence length="165" mass="18500">MQCSIEKWTQASRTVAVELLDTSSKLARTCSQCWSDRVSFQVLIARYLGFAAAAIVPSCWRRWRQRDDAVFAARSCPRMSSFCWHSSALYNAGATIRRRRHAEKCCTLRAYSADCSLRFIAVSCSHELISCRLELCTECAASMALKPTNGVGLRFVCRFIGNSHG</sequence>
<name>W2KKQ7_PHYNI</name>
<dbReference type="EMBL" id="KI674928">
    <property type="protein sequence ID" value="ETL31970.1"/>
    <property type="molecule type" value="Genomic_DNA"/>
</dbReference>
<dbReference type="Proteomes" id="UP000054423">
    <property type="component" value="Unassembled WGS sequence"/>
</dbReference>
<dbReference type="EMBL" id="KI688171">
    <property type="protein sequence ID" value="ETK78532.1"/>
    <property type="molecule type" value="Genomic_DNA"/>
</dbReference>
<reference evidence="3" key="1">
    <citation type="submission" date="2013-11" db="EMBL/GenBank/DDBJ databases">
        <title>The Genome Sequence of Phytophthora parasitica CHvinca01.</title>
        <authorList>
            <consortium name="The Broad Institute Genomics Platform"/>
            <person name="Russ C."/>
            <person name="Tyler B."/>
            <person name="Panabieres F."/>
            <person name="Shan W."/>
            <person name="Tripathy S."/>
            <person name="Grunwald N."/>
            <person name="Machado M."/>
            <person name="Johnson C.S."/>
            <person name="Arredondo F."/>
            <person name="Hong C."/>
            <person name="Coffey M."/>
            <person name="Young S.K."/>
            <person name="Zeng Q."/>
            <person name="Gargeya S."/>
            <person name="Fitzgerald M."/>
            <person name="Abouelleil A."/>
            <person name="Alvarado L."/>
            <person name="Chapman S.B."/>
            <person name="Gainer-Dewar J."/>
            <person name="Goldberg J."/>
            <person name="Griggs A."/>
            <person name="Gujja S."/>
            <person name="Hansen M."/>
            <person name="Howarth C."/>
            <person name="Imamovic A."/>
            <person name="Ireland A."/>
            <person name="Larimer J."/>
            <person name="McCowan C."/>
            <person name="Murphy C."/>
            <person name="Pearson M."/>
            <person name="Poon T.W."/>
            <person name="Priest M."/>
            <person name="Roberts A."/>
            <person name="Saif S."/>
            <person name="Shea T."/>
            <person name="Sykes S."/>
            <person name="Wortman J."/>
            <person name="Nusbaum C."/>
            <person name="Birren B."/>
        </authorList>
    </citation>
    <scope>NUCLEOTIDE SEQUENCE [LARGE SCALE GENOMIC DNA]</scope>
    <source>
        <strain evidence="3">CHvinca01</strain>
    </source>
</reference>
<dbReference type="EMBL" id="KI681631">
    <property type="protein sequence ID" value="ETL85189.1"/>
    <property type="molecule type" value="Genomic_DNA"/>
</dbReference>
<evidence type="ECO:0000313" key="3">
    <source>
        <dbReference type="EMBL" id="ETL85189.1"/>
    </source>
</evidence>
<organism evidence="3">
    <name type="scientific">Phytophthora nicotianae</name>
    <name type="common">Potato buckeye rot agent</name>
    <name type="synonym">Phytophthora parasitica</name>
    <dbReference type="NCBI Taxonomy" id="4792"/>
    <lineage>
        <taxon>Eukaryota</taxon>
        <taxon>Sar</taxon>
        <taxon>Stramenopiles</taxon>
        <taxon>Oomycota</taxon>
        <taxon>Peronosporomycetes</taxon>
        <taxon>Peronosporales</taxon>
        <taxon>Peronosporaceae</taxon>
        <taxon>Phytophthora</taxon>
    </lineage>
</organism>
<dbReference type="AlphaFoldDB" id="W2KKQ7"/>
<evidence type="ECO:0000313" key="1">
    <source>
        <dbReference type="EMBL" id="ETK78532.1"/>
    </source>
</evidence>
<dbReference type="VEuPathDB" id="FungiDB:PPTG_21483"/>
<dbReference type="Proteomes" id="UP000053864">
    <property type="component" value="Unassembled WGS sequence"/>
</dbReference>